<evidence type="ECO:0000313" key="3">
    <source>
        <dbReference type="Proteomes" id="UP000299102"/>
    </source>
</evidence>
<accession>A0A4C1XSZ6</accession>
<dbReference type="AlphaFoldDB" id="A0A4C1XSZ6"/>
<comment type="caution">
    <text evidence="2">The sequence shown here is derived from an EMBL/GenBank/DDBJ whole genome shotgun (WGS) entry which is preliminary data.</text>
</comment>
<feature type="region of interest" description="Disordered" evidence="1">
    <location>
        <begin position="77"/>
        <end position="127"/>
    </location>
</feature>
<proteinExistence type="predicted"/>
<keyword evidence="3" id="KW-1185">Reference proteome</keyword>
<dbReference type="Proteomes" id="UP000299102">
    <property type="component" value="Unassembled WGS sequence"/>
</dbReference>
<feature type="compositionally biased region" description="Basic and acidic residues" evidence="1">
    <location>
        <begin position="87"/>
        <end position="127"/>
    </location>
</feature>
<evidence type="ECO:0000256" key="1">
    <source>
        <dbReference type="SAM" id="MobiDB-lite"/>
    </source>
</evidence>
<sequence length="127" mass="15022">MVVWKSKEEWKAESRARIENENETGAEIEFRSEIKIKSMIKDQIRNSTGSRIESGNEIGIDSKIDQYKKRRNTFYGHAGEAGNRHTSLHEREERHNVGRRRETAIPFDPKEMEQEREGRIIHDKTKR</sequence>
<organism evidence="2 3">
    <name type="scientific">Eumeta variegata</name>
    <name type="common">Bagworm moth</name>
    <name type="synonym">Eumeta japonica</name>
    <dbReference type="NCBI Taxonomy" id="151549"/>
    <lineage>
        <taxon>Eukaryota</taxon>
        <taxon>Metazoa</taxon>
        <taxon>Ecdysozoa</taxon>
        <taxon>Arthropoda</taxon>
        <taxon>Hexapoda</taxon>
        <taxon>Insecta</taxon>
        <taxon>Pterygota</taxon>
        <taxon>Neoptera</taxon>
        <taxon>Endopterygota</taxon>
        <taxon>Lepidoptera</taxon>
        <taxon>Glossata</taxon>
        <taxon>Ditrysia</taxon>
        <taxon>Tineoidea</taxon>
        <taxon>Psychidae</taxon>
        <taxon>Oiketicinae</taxon>
        <taxon>Eumeta</taxon>
    </lineage>
</organism>
<protein>
    <submittedName>
        <fullName evidence="2">Uncharacterized protein</fullName>
    </submittedName>
</protein>
<dbReference type="EMBL" id="BGZK01000950">
    <property type="protein sequence ID" value="GBP66173.1"/>
    <property type="molecule type" value="Genomic_DNA"/>
</dbReference>
<reference evidence="2 3" key="1">
    <citation type="journal article" date="2019" name="Commun. Biol.">
        <title>The bagworm genome reveals a unique fibroin gene that provides high tensile strength.</title>
        <authorList>
            <person name="Kono N."/>
            <person name="Nakamura H."/>
            <person name="Ohtoshi R."/>
            <person name="Tomita M."/>
            <person name="Numata K."/>
            <person name="Arakawa K."/>
        </authorList>
    </citation>
    <scope>NUCLEOTIDE SEQUENCE [LARGE SCALE GENOMIC DNA]</scope>
</reference>
<gene>
    <name evidence="2" type="ORF">EVAR_81830_1</name>
</gene>
<evidence type="ECO:0000313" key="2">
    <source>
        <dbReference type="EMBL" id="GBP66173.1"/>
    </source>
</evidence>
<name>A0A4C1XSZ6_EUMVA</name>